<dbReference type="InterPro" id="IPR036259">
    <property type="entry name" value="MFS_trans_sf"/>
</dbReference>
<keyword evidence="1" id="KW-1133">Transmembrane helix</keyword>
<dbReference type="Gene3D" id="1.20.1250.20">
    <property type="entry name" value="MFS general substrate transporter like domains"/>
    <property type="match status" value="1"/>
</dbReference>
<feature type="transmembrane region" description="Helical" evidence="1">
    <location>
        <begin position="158"/>
        <end position="177"/>
    </location>
</feature>
<name>A0AA36J9S9_9DINO</name>
<dbReference type="SUPFAM" id="SSF103473">
    <property type="entry name" value="MFS general substrate transporter"/>
    <property type="match status" value="1"/>
</dbReference>
<dbReference type="PANTHER" id="PTHR23525:SF1">
    <property type="entry name" value="NODULIN-LIKE DOMAIN-CONTAINING PROTEIN"/>
    <property type="match status" value="1"/>
</dbReference>
<keyword evidence="1" id="KW-0472">Membrane</keyword>
<dbReference type="EMBL" id="CAUJNA010003445">
    <property type="protein sequence ID" value="CAJ1402250.1"/>
    <property type="molecule type" value="Genomic_DNA"/>
</dbReference>
<dbReference type="PANTHER" id="PTHR23525">
    <property type="entry name" value="TRANSPORTER, PUTATIVE-RELATED"/>
    <property type="match status" value="1"/>
</dbReference>
<proteinExistence type="predicted"/>
<gene>
    <name evidence="2" type="ORF">EVOR1521_LOCUS25182</name>
</gene>
<keyword evidence="3" id="KW-1185">Reference proteome</keyword>
<feature type="transmembrane region" description="Helical" evidence="1">
    <location>
        <begin position="286"/>
        <end position="305"/>
    </location>
</feature>
<dbReference type="GO" id="GO:0022857">
    <property type="term" value="F:transmembrane transporter activity"/>
    <property type="evidence" value="ECO:0007669"/>
    <property type="project" value="InterPro"/>
</dbReference>
<accession>A0AA36J9S9</accession>
<evidence type="ECO:0000313" key="3">
    <source>
        <dbReference type="Proteomes" id="UP001178507"/>
    </source>
</evidence>
<organism evidence="2 3">
    <name type="scientific">Effrenium voratum</name>
    <dbReference type="NCBI Taxonomy" id="2562239"/>
    <lineage>
        <taxon>Eukaryota</taxon>
        <taxon>Sar</taxon>
        <taxon>Alveolata</taxon>
        <taxon>Dinophyceae</taxon>
        <taxon>Suessiales</taxon>
        <taxon>Symbiodiniaceae</taxon>
        <taxon>Effrenium</taxon>
    </lineage>
</organism>
<comment type="caution">
    <text evidence="2">The sequence shown here is derived from an EMBL/GenBank/DDBJ whole genome shotgun (WGS) entry which is preliminary data.</text>
</comment>
<dbReference type="CDD" id="cd06174">
    <property type="entry name" value="MFS"/>
    <property type="match status" value="1"/>
</dbReference>
<dbReference type="Pfam" id="PF07690">
    <property type="entry name" value="MFS_1"/>
    <property type="match status" value="1"/>
</dbReference>
<dbReference type="AlphaFoldDB" id="A0AA36J9S9"/>
<sequence>MAVGREVPVGVSPWTHNVKCGMLVTCLYSMGTGLYQMTVLPSFILLVGGNNFDVGFAEGLQGMTNLISALPAGYVADKWSRKACIRIGCCFTLLSASCIIVAVLFAKPNASLPFAMLCASLGLQGISDGIINGPLVALMDDSCPTGRRSDVETANSMVYALSASVGPLLGLIVFVFSGDSWTLASMQRVIALGIAITLSAMIPACYMDDRYSLGEVSEAVHLQQPLTGGSPQEGERRKKTSCFGLITVPRVRLVMFCIEMILTTGAGMTVKFFPVFFKEEGHIRPVVLQGVFASLQLLTGVNTFVNNRLAKCCGRLQVIICCYVVGISCTSLLGLLKSYYTIPGVMLPIFMMRCTMQWSCGALMGSIIADYTPKASRGRWKALGSVTAMSLSDGELA</sequence>
<dbReference type="Proteomes" id="UP001178507">
    <property type="component" value="Unassembled WGS sequence"/>
</dbReference>
<evidence type="ECO:0000313" key="2">
    <source>
        <dbReference type="EMBL" id="CAJ1402250.1"/>
    </source>
</evidence>
<reference evidence="2" key="1">
    <citation type="submission" date="2023-08" db="EMBL/GenBank/DDBJ databases">
        <authorList>
            <person name="Chen Y."/>
            <person name="Shah S."/>
            <person name="Dougan E. K."/>
            <person name="Thang M."/>
            <person name="Chan C."/>
        </authorList>
    </citation>
    <scope>NUCLEOTIDE SEQUENCE</scope>
</reference>
<keyword evidence="1" id="KW-0812">Transmembrane</keyword>
<feature type="transmembrane region" description="Helical" evidence="1">
    <location>
        <begin position="253"/>
        <end position="274"/>
    </location>
</feature>
<feature type="transmembrane region" description="Helical" evidence="1">
    <location>
        <begin position="83"/>
        <end position="106"/>
    </location>
</feature>
<dbReference type="InterPro" id="IPR011701">
    <property type="entry name" value="MFS"/>
</dbReference>
<protein>
    <submittedName>
        <fullName evidence="2">Uncharacterized protein</fullName>
    </submittedName>
</protein>
<feature type="transmembrane region" description="Helical" evidence="1">
    <location>
        <begin position="317"/>
        <end position="336"/>
    </location>
</feature>
<evidence type="ECO:0000256" key="1">
    <source>
        <dbReference type="SAM" id="Phobius"/>
    </source>
</evidence>